<organism evidence="1 2">
    <name type="scientific">Kickxella alabastrina</name>
    <dbReference type="NCBI Taxonomy" id="61397"/>
    <lineage>
        <taxon>Eukaryota</taxon>
        <taxon>Fungi</taxon>
        <taxon>Fungi incertae sedis</taxon>
        <taxon>Zoopagomycota</taxon>
        <taxon>Kickxellomycotina</taxon>
        <taxon>Kickxellomycetes</taxon>
        <taxon>Kickxellales</taxon>
        <taxon>Kickxellaceae</taxon>
        <taxon>Kickxella</taxon>
    </lineage>
</organism>
<gene>
    <name evidence="1" type="ORF">LPJ66_001964</name>
</gene>
<keyword evidence="2" id="KW-1185">Reference proteome</keyword>
<protein>
    <submittedName>
        <fullName evidence="1">Uncharacterized protein</fullName>
    </submittedName>
</protein>
<evidence type="ECO:0000313" key="2">
    <source>
        <dbReference type="Proteomes" id="UP001150581"/>
    </source>
</evidence>
<evidence type="ECO:0000313" key="1">
    <source>
        <dbReference type="EMBL" id="KAJ1899680.1"/>
    </source>
</evidence>
<reference evidence="1" key="1">
    <citation type="submission" date="2022-07" db="EMBL/GenBank/DDBJ databases">
        <title>Phylogenomic reconstructions and comparative analyses of Kickxellomycotina fungi.</title>
        <authorList>
            <person name="Reynolds N.K."/>
            <person name="Stajich J.E."/>
            <person name="Barry K."/>
            <person name="Grigoriev I.V."/>
            <person name="Crous P."/>
            <person name="Smith M.E."/>
        </authorList>
    </citation>
    <scope>NUCLEOTIDE SEQUENCE</scope>
    <source>
        <strain evidence="1">Benny 63K</strain>
    </source>
</reference>
<dbReference type="Proteomes" id="UP001150581">
    <property type="component" value="Unassembled WGS sequence"/>
</dbReference>
<accession>A0ACC1IRT3</accession>
<sequence>MDTQFKVCQYIDGANLVFAAKFMSENTWVHIALCKIPENKYAEFRAWVASHMRDPTDIDALHYFLWRHMWVQPCGLMSGAVSEP</sequence>
<dbReference type="EMBL" id="JANBPG010000134">
    <property type="protein sequence ID" value="KAJ1899680.1"/>
    <property type="molecule type" value="Genomic_DNA"/>
</dbReference>
<proteinExistence type="predicted"/>
<comment type="caution">
    <text evidence="1">The sequence shown here is derived from an EMBL/GenBank/DDBJ whole genome shotgun (WGS) entry which is preliminary data.</text>
</comment>
<name>A0ACC1IRT3_9FUNG</name>